<evidence type="ECO:0000313" key="1">
    <source>
        <dbReference type="EMBL" id="MBW29351.1"/>
    </source>
</evidence>
<name>A0A2M3ZLD8_9DIPT</name>
<dbReference type="AlphaFoldDB" id="A0A2M3ZLD8"/>
<reference evidence="1" key="1">
    <citation type="submission" date="2018-01" db="EMBL/GenBank/DDBJ databases">
        <title>An insight into the sialome of Amazonian anophelines.</title>
        <authorList>
            <person name="Ribeiro J.M."/>
            <person name="Scarpassa V."/>
            <person name="Calvo E."/>
        </authorList>
    </citation>
    <scope>NUCLEOTIDE SEQUENCE</scope>
    <source>
        <tissue evidence="1">Salivary glands</tissue>
    </source>
</reference>
<accession>A0A2M3ZLD8</accession>
<sequence>MLATLAVTIARATVPITMPPVVSARDRLRSTSRCRTTNSHRKVSWWSVKADCTPPNRYRHLSSEFINALSSPPGPFQHIPMHPSFKPPAHALVQRSLEATLDRG</sequence>
<organism evidence="1">
    <name type="scientific">Anopheles braziliensis</name>
    <dbReference type="NCBI Taxonomy" id="58242"/>
    <lineage>
        <taxon>Eukaryota</taxon>
        <taxon>Metazoa</taxon>
        <taxon>Ecdysozoa</taxon>
        <taxon>Arthropoda</taxon>
        <taxon>Hexapoda</taxon>
        <taxon>Insecta</taxon>
        <taxon>Pterygota</taxon>
        <taxon>Neoptera</taxon>
        <taxon>Endopterygota</taxon>
        <taxon>Diptera</taxon>
        <taxon>Nematocera</taxon>
        <taxon>Culicoidea</taxon>
        <taxon>Culicidae</taxon>
        <taxon>Anophelinae</taxon>
        <taxon>Anopheles</taxon>
    </lineage>
</organism>
<dbReference type="EMBL" id="GGFM01008600">
    <property type="protein sequence ID" value="MBW29351.1"/>
    <property type="molecule type" value="Transcribed_RNA"/>
</dbReference>
<protein>
    <submittedName>
        <fullName evidence="1">Uncharacterized protein</fullName>
    </submittedName>
</protein>
<proteinExistence type="predicted"/>